<comment type="caution">
    <text evidence="2">The sequence shown here is derived from an EMBL/GenBank/DDBJ whole genome shotgun (WGS) entry which is preliminary data.</text>
</comment>
<reference evidence="2" key="1">
    <citation type="journal article" date="2004" name="Nature">
        <title>Genome duplication in the teleost fish Tetraodon nigroviridis reveals the early vertebrate proto-karyotype.</title>
        <authorList>
            <person name="Jaillon O."/>
            <person name="Aury J.-M."/>
            <person name="Brunet F."/>
            <person name="Petit J.-L."/>
            <person name="Stange-Thomann N."/>
            <person name="Mauceli E."/>
            <person name="Bouneau L."/>
            <person name="Fischer C."/>
            <person name="Ozouf-Costaz C."/>
            <person name="Bernot A."/>
            <person name="Nicaud S."/>
            <person name="Jaffe D."/>
            <person name="Fisher S."/>
            <person name="Lutfalla G."/>
            <person name="Dossat C."/>
            <person name="Segurens B."/>
            <person name="Dasilva C."/>
            <person name="Salanoubat M."/>
            <person name="Levy M."/>
            <person name="Boudet N."/>
            <person name="Castellano S."/>
            <person name="Anthouard V."/>
            <person name="Jubin C."/>
            <person name="Castelli V."/>
            <person name="Katinka M."/>
            <person name="Vacherie B."/>
            <person name="Biemont C."/>
            <person name="Skalli Z."/>
            <person name="Cattolico L."/>
            <person name="Poulain J."/>
            <person name="De Berardinis V."/>
            <person name="Cruaud C."/>
            <person name="Duprat S."/>
            <person name="Brottier P."/>
            <person name="Coutanceau J.-P."/>
            <person name="Gouzy J."/>
            <person name="Parra G."/>
            <person name="Lardier G."/>
            <person name="Chapple C."/>
            <person name="McKernan K.J."/>
            <person name="McEwan P."/>
            <person name="Bosak S."/>
            <person name="Kellis M."/>
            <person name="Volff J.-N."/>
            <person name="Guigo R."/>
            <person name="Zody M.C."/>
            <person name="Mesirov J."/>
            <person name="Lindblad-Toh K."/>
            <person name="Birren B."/>
            <person name="Nusbaum C."/>
            <person name="Kahn D."/>
            <person name="Robinson-Rechavi M."/>
            <person name="Laudet V."/>
            <person name="Schachter V."/>
            <person name="Quetier F."/>
            <person name="Saurin W."/>
            <person name="Scarpelli C."/>
            <person name="Wincker P."/>
            <person name="Lander E.S."/>
            <person name="Weissenbach J."/>
            <person name="Roest Crollius H."/>
        </authorList>
    </citation>
    <scope>NUCLEOTIDE SEQUENCE [LARGE SCALE GENOMIC DNA]</scope>
</reference>
<dbReference type="SUPFAM" id="SSF49899">
    <property type="entry name" value="Concanavalin A-like lectins/glucanases"/>
    <property type="match status" value="1"/>
</dbReference>
<dbReference type="SMART" id="SM00449">
    <property type="entry name" value="SPRY"/>
    <property type="match status" value="1"/>
</dbReference>
<dbReference type="InterPro" id="IPR006574">
    <property type="entry name" value="PRY"/>
</dbReference>
<accession>Q4RHG8</accession>
<gene>
    <name evidence="2" type="ORF">GSTENG00034357001</name>
</gene>
<dbReference type="AlphaFoldDB" id="Q4RHG8"/>
<dbReference type="OrthoDB" id="6105938at2759"/>
<dbReference type="CDD" id="cd12893">
    <property type="entry name" value="SPRY_PRY_TRIM35"/>
    <property type="match status" value="1"/>
</dbReference>
<proteinExistence type="predicted"/>
<dbReference type="KEGG" id="tng:GSTEN00034357G001"/>
<dbReference type="InterPro" id="IPR001870">
    <property type="entry name" value="B30.2/SPRY"/>
</dbReference>
<dbReference type="SMART" id="SM00589">
    <property type="entry name" value="PRY"/>
    <property type="match status" value="1"/>
</dbReference>
<dbReference type="InterPro" id="IPR043136">
    <property type="entry name" value="B30.2/SPRY_sf"/>
</dbReference>
<dbReference type="PRINTS" id="PR01407">
    <property type="entry name" value="BUTYPHLNCDUF"/>
</dbReference>
<dbReference type="Gene3D" id="2.60.120.920">
    <property type="match status" value="1"/>
</dbReference>
<dbReference type="PANTHER" id="PTHR24103">
    <property type="entry name" value="E3 UBIQUITIN-PROTEIN LIGASE TRIM"/>
    <property type="match status" value="1"/>
</dbReference>
<dbReference type="InterPro" id="IPR013320">
    <property type="entry name" value="ConA-like_dom_sf"/>
</dbReference>
<dbReference type="FunFam" id="2.60.120.920:FF:000004">
    <property type="entry name" value="Butyrophilin subfamily 1 member A1"/>
    <property type="match status" value="1"/>
</dbReference>
<evidence type="ECO:0000259" key="1">
    <source>
        <dbReference type="PROSITE" id="PS50188"/>
    </source>
</evidence>
<feature type="domain" description="B30.2/SPRY" evidence="1">
    <location>
        <begin position="151"/>
        <end position="344"/>
    </location>
</feature>
<sequence length="348" mass="39956">MTFLGISCIYFETQINCCVCGLYPRPEGDGLSLTFQEELRSALLPLKETLQQYKKAKINLEEMTDHVKSQTEHAETQIKEEFKALRRFLDEQEAARVSALRDEKELKDLMINQQMEEINDEILSLSNTIKTVEQEMNSQDVLFLKNYKETIRNNYPGIPPWSKAGFPSQGPVVVDPNTAAGCFVLSEDLTEVQNSSQLFKLPDNPERFDISAEMLAAEGYSSGRHSWEVEVKENTYWVLGVASESISRKGKHVLTPAEGFWTIRFRNGEHKACTAPWEPLNMKRHPDVIRIVLDMDRAKVTFYDPRERTPLYTFTNIITPRAFPYFCSACKEHPLKILPTKIYLSTDN</sequence>
<name>Q4RHG8_TETNG</name>
<dbReference type="InterPro" id="IPR050143">
    <property type="entry name" value="TRIM/RBCC"/>
</dbReference>
<dbReference type="Pfam" id="PF13765">
    <property type="entry name" value="PRY"/>
    <property type="match status" value="1"/>
</dbReference>
<evidence type="ECO:0000313" key="2">
    <source>
        <dbReference type="EMBL" id="CAG12164.1"/>
    </source>
</evidence>
<reference evidence="2" key="2">
    <citation type="submission" date="2004-02" db="EMBL/GenBank/DDBJ databases">
        <authorList>
            <consortium name="Genoscope"/>
            <consortium name="Whitehead Institute Centre for Genome Research"/>
        </authorList>
    </citation>
    <scope>NUCLEOTIDE SEQUENCE</scope>
</reference>
<dbReference type="Pfam" id="PF00622">
    <property type="entry name" value="SPRY"/>
    <property type="match status" value="1"/>
</dbReference>
<protein>
    <submittedName>
        <fullName evidence="2">(spotted green pufferfish) hypothetical protein</fullName>
    </submittedName>
</protein>
<organism evidence="2">
    <name type="scientific">Tetraodon nigroviridis</name>
    <name type="common">Spotted green pufferfish</name>
    <name type="synonym">Chelonodon nigroviridis</name>
    <dbReference type="NCBI Taxonomy" id="99883"/>
    <lineage>
        <taxon>Eukaryota</taxon>
        <taxon>Metazoa</taxon>
        <taxon>Chordata</taxon>
        <taxon>Craniata</taxon>
        <taxon>Vertebrata</taxon>
        <taxon>Euteleostomi</taxon>
        <taxon>Actinopterygii</taxon>
        <taxon>Neopterygii</taxon>
        <taxon>Teleostei</taxon>
        <taxon>Neoteleostei</taxon>
        <taxon>Acanthomorphata</taxon>
        <taxon>Eupercaria</taxon>
        <taxon>Tetraodontiformes</taxon>
        <taxon>Tetradontoidea</taxon>
        <taxon>Tetraodontidae</taxon>
        <taxon>Tetraodon</taxon>
    </lineage>
</organism>
<dbReference type="InterPro" id="IPR003879">
    <property type="entry name" value="Butyrophylin_SPRY"/>
</dbReference>
<dbReference type="PROSITE" id="PS50188">
    <property type="entry name" value="B302_SPRY"/>
    <property type="match status" value="1"/>
</dbReference>
<dbReference type="EMBL" id="CAAE01015050">
    <property type="protein sequence ID" value="CAG12164.1"/>
    <property type="molecule type" value="Genomic_DNA"/>
</dbReference>
<dbReference type="InterPro" id="IPR003877">
    <property type="entry name" value="SPRY_dom"/>
</dbReference>